<organism evidence="1 2">
    <name type="scientific">Helicobacter fennelliae MRY12-0050</name>
    <dbReference type="NCBI Taxonomy" id="1325130"/>
    <lineage>
        <taxon>Bacteria</taxon>
        <taxon>Pseudomonadati</taxon>
        <taxon>Campylobacterota</taxon>
        <taxon>Epsilonproteobacteria</taxon>
        <taxon>Campylobacterales</taxon>
        <taxon>Helicobacteraceae</taxon>
        <taxon>Helicobacter</taxon>
    </lineage>
</organism>
<protein>
    <submittedName>
        <fullName evidence="1">Uncharacterized protein</fullName>
    </submittedName>
</protein>
<reference evidence="1 2" key="1">
    <citation type="journal article" date="2013" name="Genome Announc.">
        <title>Draft Genome Sequence of Helicobacter fennelliae Strain MRY12-0050, Isolated from a Bacteremia Patient.</title>
        <authorList>
            <person name="Rimbara E."/>
            <person name="Matsui M."/>
            <person name="Mori S."/>
            <person name="Suzuki S."/>
            <person name="Suzuki M."/>
            <person name="Kim H."/>
            <person name="Sekizuka T."/>
            <person name="Kuroda M."/>
            <person name="Shibayama K."/>
        </authorList>
    </citation>
    <scope>NUCLEOTIDE SEQUENCE [LARGE SCALE GENOMIC DNA]</scope>
    <source>
        <strain evidence="1 2">MRY12-0050</strain>
    </source>
</reference>
<dbReference type="Proteomes" id="UP000018143">
    <property type="component" value="Unassembled WGS sequence"/>
</dbReference>
<dbReference type="EMBL" id="BASD01000029">
    <property type="protein sequence ID" value="GAD19945.1"/>
    <property type="molecule type" value="Genomic_DNA"/>
</dbReference>
<dbReference type="AlphaFoldDB" id="T1D166"/>
<sequence length="45" mass="5241">MYIISKNNPTIFELKIAKDLSNKKANDNVACIRLHKTFKNFACRK</sequence>
<gene>
    <name evidence="1" type="ORF">HFN_1185</name>
</gene>
<evidence type="ECO:0000313" key="1">
    <source>
        <dbReference type="EMBL" id="GAD19945.1"/>
    </source>
</evidence>
<keyword evidence="2" id="KW-1185">Reference proteome</keyword>
<proteinExistence type="predicted"/>
<accession>T1D166</accession>
<evidence type="ECO:0000313" key="2">
    <source>
        <dbReference type="Proteomes" id="UP000018143"/>
    </source>
</evidence>
<name>T1D166_9HELI</name>
<comment type="caution">
    <text evidence="1">The sequence shown here is derived from an EMBL/GenBank/DDBJ whole genome shotgun (WGS) entry which is preliminary data.</text>
</comment>
<dbReference type="STRING" id="1325130.HFN_1185"/>